<organism evidence="6 7">
    <name type="scientific">Gordonia malaquae NBRC 108250</name>
    <dbReference type="NCBI Taxonomy" id="1223542"/>
    <lineage>
        <taxon>Bacteria</taxon>
        <taxon>Bacillati</taxon>
        <taxon>Actinomycetota</taxon>
        <taxon>Actinomycetes</taxon>
        <taxon>Mycobacteriales</taxon>
        <taxon>Gordoniaceae</taxon>
        <taxon>Gordonia</taxon>
    </lineage>
</organism>
<keyword evidence="1" id="KW-0805">Transcription regulation</keyword>
<dbReference type="SUPFAM" id="SSF46689">
    <property type="entry name" value="Homeodomain-like"/>
    <property type="match status" value="1"/>
</dbReference>
<dbReference type="InterPro" id="IPR050109">
    <property type="entry name" value="HTH-type_TetR-like_transc_reg"/>
</dbReference>
<feature type="domain" description="HTH tetR-type" evidence="5">
    <location>
        <begin position="8"/>
        <end position="68"/>
    </location>
</feature>
<gene>
    <name evidence="6" type="ORF">GM1_008_00310</name>
</gene>
<dbReference type="OrthoDB" id="5181477at2"/>
<dbReference type="InterPro" id="IPR036271">
    <property type="entry name" value="Tet_transcr_reg_TetR-rel_C_sf"/>
</dbReference>
<dbReference type="InterPro" id="IPR001647">
    <property type="entry name" value="HTH_TetR"/>
</dbReference>
<evidence type="ECO:0000256" key="3">
    <source>
        <dbReference type="ARBA" id="ARBA00023163"/>
    </source>
</evidence>
<dbReference type="AlphaFoldDB" id="M3VEI0"/>
<dbReference type="STRING" id="410332.SAMN04488550_4371"/>
<evidence type="ECO:0000313" key="6">
    <source>
        <dbReference type="EMBL" id="GAC79269.1"/>
    </source>
</evidence>
<dbReference type="PANTHER" id="PTHR30055">
    <property type="entry name" value="HTH-TYPE TRANSCRIPTIONAL REGULATOR RUTR"/>
    <property type="match status" value="1"/>
</dbReference>
<feature type="DNA-binding region" description="H-T-H motif" evidence="4">
    <location>
        <begin position="31"/>
        <end position="50"/>
    </location>
</feature>
<keyword evidence="2 4" id="KW-0238">DNA-binding</keyword>
<dbReference type="InterPro" id="IPR009057">
    <property type="entry name" value="Homeodomain-like_sf"/>
</dbReference>
<dbReference type="GO" id="GO:0000976">
    <property type="term" value="F:transcription cis-regulatory region binding"/>
    <property type="evidence" value="ECO:0007669"/>
    <property type="project" value="TreeGrafter"/>
</dbReference>
<keyword evidence="7" id="KW-1185">Reference proteome</keyword>
<dbReference type="SUPFAM" id="SSF48498">
    <property type="entry name" value="Tetracyclin repressor-like, C-terminal domain"/>
    <property type="match status" value="1"/>
</dbReference>
<reference evidence="6 7" key="1">
    <citation type="submission" date="2013-02" db="EMBL/GenBank/DDBJ databases">
        <title>Whole genome shotgun sequence of Gordonia malaquae NBRC 108250.</title>
        <authorList>
            <person name="Yoshida I."/>
            <person name="Hosoyama A."/>
            <person name="Tsuchikane K."/>
            <person name="Ando Y."/>
            <person name="Baba S."/>
            <person name="Ohji S."/>
            <person name="Hamada M."/>
            <person name="Tamura T."/>
            <person name="Yamazoe A."/>
            <person name="Yamazaki S."/>
            <person name="Fujita N."/>
        </authorList>
    </citation>
    <scope>NUCLEOTIDE SEQUENCE [LARGE SCALE GENOMIC DNA]</scope>
    <source>
        <strain evidence="6 7">NBRC 108250</strain>
    </source>
</reference>
<evidence type="ECO:0000256" key="1">
    <source>
        <dbReference type="ARBA" id="ARBA00023015"/>
    </source>
</evidence>
<evidence type="ECO:0000256" key="4">
    <source>
        <dbReference type="PROSITE-ProRule" id="PRU00335"/>
    </source>
</evidence>
<sequence>MTSSTFATARHAQLFDDLLSLFLTEGFTHLTLDTIAARLKCSKSTLYNLAPSKDDLVRATTIGFFRRATRDVEAAVEASDGPREQITVYLAAVGRALSGASPQWLADVAAFPPAREAYEQNTRIAADRVKELIDAGVAAGCFRDVHAAFAADLAATTMVRIQQGAVRDATGLADADAYRELAAILTAGISA</sequence>
<dbReference type="RefSeq" id="WP_008377584.1">
    <property type="nucleotide sequence ID" value="NZ_BAOP01000008.1"/>
</dbReference>
<dbReference type="GO" id="GO:0003700">
    <property type="term" value="F:DNA-binding transcription factor activity"/>
    <property type="evidence" value="ECO:0007669"/>
    <property type="project" value="TreeGrafter"/>
</dbReference>
<dbReference type="EMBL" id="BAOP01000008">
    <property type="protein sequence ID" value="GAC79269.1"/>
    <property type="molecule type" value="Genomic_DNA"/>
</dbReference>
<dbReference type="Proteomes" id="UP000035009">
    <property type="component" value="Unassembled WGS sequence"/>
</dbReference>
<evidence type="ECO:0000259" key="5">
    <source>
        <dbReference type="PROSITE" id="PS50977"/>
    </source>
</evidence>
<accession>M3VEI0</accession>
<dbReference type="Pfam" id="PF00440">
    <property type="entry name" value="TetR_N"/>
    <property type="match status" value="1"/>
</dbReference>
<keyword evidence="3" id="KW-0804">Transcription</keyword>
<evidence type="ECO:0000313" key="7">
    <source>
        <dbReference type="Proteomes" id="UP000035009"/>
    </source>
</evidence>
<dbReference type="PANTHER" id="PTHR30055:SF234">
    <property type="entry name" value="HTH-TYPE TRANSCRIPTIONAL REGULATOR BETI"/>
    <property type="match status" value="1"/>
</dbReference>
<name>M3VEI0_GORML</name>
<proteinExistence type="predicted"/>
<comment type="caution">
    <text evidence="6">The sequence shown here is derived from an EMBL/GenBank/DDBJ whole genome shotgun (WGS) entry which is preliminary data.</text>
</comment>
<protein>
    <submittedName>
        <fullName evidence="6">Putative TetR family transcriptional regulator</fullName>
    </submittedName>
</protein>
<dbReference type="PROSITE" id="PS50977">
    <property type="entry name" value="HTH_TETR_2"/>
    <property type="match status" value="1"/>
</dbReference>
<dbReference type="Gene3D" id="1.10.10.60">
    <property type="entry name" value="Homeodomain-like"/>
    <property type="match status" value="1"/>
</dbReference>
<evidence type="ECO:0000256" key="2">
    <source>
        <dbReference type="ARBA" id="ARBA00023125"/>
    </source>
</evidence>
<dbReference type="eggNOG" id="COG1309">
    <property type="taxonomic scope" value="Bacteria"/>
</dbReference>
<dbReference type="Gene3D" id="1.10.357.10">
    <property type="entry name" value="Tetracycline Repressor, domain 2"/>
    <property type="match status" value="1"/>
</dbReference>